<accession>A0A0A9F2T1</accession>
<organism evidence="2">
    <name type="scientific">Arundo donax</name>
    <name type="common">Giant reed</name>
    <name type="synonym">Donax arundinaceus</name>
    <dbReference type="NCBI Taxonomy" id="35708"/>
    <lineage>
        <taxon>Eukaryota</taxon>
        <taxon>Viridiplantae</taxon>
        <taxon>Streptophyta</taxon>
        <taxon>Embryophyta</taxon>
        <taxon>Tracheophyta</taxon>
        <taxon>Spermatophyta</taxon>
        <taxon>Magnoliopsida</taxon>
        <taxon>Liliopsida</taxon>
        <taxon>Poales</taxon>
        <taxon>Poaceae</taxon>
        <taxon>PACMAD clade</taxon>
        <taxon>Arundinoideae</taxon>
        <taxon>Arundineae</taxon>
        <taxon>Arundo</taxon>
    </lineage>
</organism>
<feature type="region of interest" description="Disordered" evidence="1">
    <location>
        <begin position="1"/>
        <end position="79"/>
    </location>
</feature>
<evidence type="ECO:0000256" key="1">
    <source>
        <dbReference type="SAM" id="MobiDB-lite"/>
    </source>
</evidence>
<reference evidence="2" key="2">
    <citation type="journal article" date="2015" name="Data Brief">
        <title>Shoot transcriptome of the giant reed, Arundo donax.</title>
        <authorList>
            <person name="Barrero R.A."/>
            <person name="Guerrero F.D."/>
            <person name="Moolhuijzen P."/>
            <person name="Goolsby J.A."/>
            <person name="Tidwell J."/>
            <person name="Bellgard S.E."/>
            <person name="Bellgard M.I."/>
        </authorList>
    </citation>
    <scope>NUCLEOTIDE SEQUENCE</scope>
    <source>
        <tissue evidence="2">Shoot tissue taken approximately 20 cm above the soil surface</tissue>
    </source>
</reference>
<protein>
    <submittedName>
        <fullName evidence="2">Uncharacterized protein</fullName>
    </submittedName>
</protein>
<proteinExistence type="predicted"/>
<sequence length="98" mass="10764">MRRGATRGPQHGGTDLGARRSWQTAGSAGSGSARRNWREMRGVAREAGGALDPERRRRLRTTGDVISWPGSTSRSRRLVRRQPHSLPLLIPCHVGGEN</sequence>
<name>A0A0A9F2T1_ARUDO</name>
<evidence type="ECO:0000313" key="2">
    <source>
        <dbReference type="EMBL" id="JAE06597.1"/>
    </source>
</evidence>
<dbReference type="AlphaFoldDB" id="A0A0A9F2T1"/>
<dbReference type="EMBL" id="GBRH01191299">
    <property type="protein sequence ID" value="JAE06597.1"/>
    <property type="molecule type" value="Transcribed_RNA"/>
</dbReference>
<reference evidence="2" key="1">
    <citation type="submission" date="2014-09" db="EMBL/GenBank/DDBJ databases">
        <authorList>
            <person name="Magalhaes I.L.F."/>
            <person name="Oliveira U."/>
            <person name="Santos F.R."/>
            <person name="Vidigal T.H.D.A."/>
            <person name="Brescovit A.D."/>
            <person name="Santos A.J."/>
        </authorList>
    </citation>
    <scope>NUCLEOTIDE SEQUENCE</scope>
    <source>
        <tissue evidence="2">Shoot tissue taken approximately 20 cm above the soil surface</tissue>
    </source>
</reference>